<dbReference type="EMBL" id="CAADFZ010000035">
    <property type="protein sequence ID" value="VFK63669.1"/>
    <property type="molecule type" value="Genomic_DNA"/>
</dbReference>
<proteinExistence type="predicted"/>
<reference evidence="1" key="1">
    <citation type="submission" date="2019-02" db="EMBL/GenBank/DDBJ databases">
        <authorList>
            <person name="Gruber-Vodicka R. H."/>
            <person name="Seah K. B. B."/>
        </authorList>
    </citation>
    <scope>NUCLEOTIDE SEQUENCE</scope>
    <source>
        <strain evidence="2">BECK_BY19</strain>
        <strain evidence="1">BECK_BY8</strain>
    </source>
</reference>
<evidence type="ECO:0000313" key="1">
    <source>
        <dbReference type="EMBL" id="VFK63669.1"/>
    </source>
</evidence>
<protein>
    <submittedName>
        <fullName evidence="1">Uncharacterized protein</fullName>
    </submittedName>
</protein>
<organism evidence="1">
    <name type="scientific">Candidatus Kentrum sp. UNK</name>
    <dbReference type="NCBI Taxonomy" id="2126344"/>
    <lineage>
        <taxon>Bacteria</taxon>
        <taxon>Pseudomonadati</taxon>
        <taxon>Pseudomonadota</taxon>
        <taxon>Gammaproteobacteria</taxon>
        <taxon>Candidatus Kentrum</taxon>
    </lineage>
</organism>
<evidence type="ECO:0000313" key="2">
    <source>
        <dbReference type="EMBL" id="VFK70890.1"/>
    </source>
</evidence>
<gene>
    <name evidence="1" type="ORF">BECKUNK1418G_GA0071005_103528</name>
    <name evidence="2" type="ORF">BECKUNK1418H_GA0071006_104128</name>
</gene>
<accession>A0A451ACB9</accession>
<sequence length="73" mass="8031">MASMPNPTYIYFDISTKLAHDIPSIPGKRIMSDFVLLDNYAGFHFVSQPGQAGTKKVAESVCGWGRAERAPSR</sequence>
<dbReference type="AlphaFoldDB" id="A0A451ACB9"/>
<name>A0A451ACB9_9GAMM</name>
<dbReference type="EMBL" id="CAADGD010000041">
    <property type="protein sequence ID" value="VFK70890.1"/>
    <property type="molecule type" value="Genomic_DNA"/>
</dbReference>